<evidence type="ECO:0000256" key="4">
    <source>
        <dbReference type="PROSITE-ProRule" id="PRU00094"/>
    </source>
</evidence>
<dbReference type="GeneID" id="112274534"/>
<dbReference type="PaxDb" id="3218-PP1S167_128V6.1"/>
<feature type="domain" description="GATA-type" evidence="6">
    <location>
        <begin position="184"/>
        <end position="223"/>
    </location>
</feature>
<feature type="region of interest" description="Disordered" evidence="5">
    <location>
        <begin position="1"/>
        <end position="27"/>
    </location>
</feature>
<evidence type="ECO:0000256" key="2">
    <source>
        <dbReference type="ARBA" id="ARBA00022771"/>
    </source>
</evidence>
<dbReference type="Pfam" id="PF00320">
    <property type="entry name" value="GATA"/>
    <property type="match status" value="1"/>
</dbReference>
<dbReference type="PANTHER" id="PTHR47255">
    <property type="entry name" value="GATA TRANSCRIPTION FACTOR 22-RELATED"/>
    <property type="match status" value="1"/>
</dbReference>
<dbReference type="PROSITE" id="PS50114">
    <property type="entry name" value="GATA_ZN_FINGER_2"/>
    <property type="match status" value="1"/>
</dbReference>
<evidence type="ECO:0000256" key="1">
    <source>
        <dbReference type="ARBA" id="ARBA00022723"/>
    </source>
</evidence>
<dbReference type="Gene3D" id="3.30.50.10">
    <property type="entry name" value="Erythroid Transcription Factor GATA-1, subunit A"/>
    <property type="match status" value="1"/>
</dbReference>
<dbReference type="AlphaFoldDB" id="A0A2K1IS19"/>
<keyword evidence="2 4" id="KW-0863">Zinc-finger</keyword>
<dbReference type="GO" id="GO:0000976">
    <property type="term" value="F:transcription cis-regulatory region binding"/>
    <property type="evidence" value="ECO:0000318"/>
    <property type="project" value="GO_Central"/>
</dbReference>
<name>A0A2K1IS19_PHYPA</name>
<feature type="region of interest" description="Disordered" evidence="5">
    <location>
        <begin position="78"/>
        <end position="118"/>
    </location>
</feature>
<dbReference type="PANTHER" id="PTHR47255:SF4">
    <property type="entry name" value="GATA ZINC FINGER DOMAIN-CONTAINING PROTEIN 12"/>
    <property type="match status" value="1"/>
</dbReference>
<dbReference type="InterPro" id="IPR013088">
    <property type="entry name" value="Znf_NHR/GATA"/>
</dbReference>
<accession>A0A2K1IS19</accession>
<sequence>MVGVQGAGSPRARGPCGSDSPAETEDPSYCNLSLAVDCTLSLGSIASRTDIPSLLSRAGSPEQDLAWSLSVRSEVVERDRSDQDMSWGGSSNHSDHDVSPEYYPQVSERGGRLTSGGRKSFKAWPRSSAISYKNDVNTSKALYSMVEDQTCGNRSIRQPWLPDYLASSAAVEAKPASRLEQDGDGCARVCAHCGTSKTPLWRNGPGGPKSLCNACGIRFKKAGRRSAANGSSESQTPHPGVTKVAKRKSANDDQHYWVFPPEAKSRKRSRGSLLRTSESLLSESCMTWQSPLFASSPKSTLHRDFRASPVVRIQDKELNMHVGSFSSDEEEGAVLLMALSCGMVNA</sequence>
<dbReference type="RefSeq" id="XP_024359934.1">
    <property type="nucleotide sequence ID" value="XM_024504166.2"/>
</dbReference>
<reference evidence="8" key="3">
    <citation type="submission" date="2020-12" db="UniProtKB">
        <authorList>
            <consortium name="EnsemblPlants"/>
        </authorList>
    </citation>
    <scope>IDENTIFICATION</scope>
</reference>
<gene>
    <name evidence="8" type="primary">LOC112274534</name>
    <name evidence="7" type="ORF">PHYPA_026205</name>
</gene>
<reference evidence="7 9" key="2">
    <citation type="journal article" date="2018" name="Plant J.">
        <title>The Physcomitrella patens chromosome-scale assembly reveals moss genome structure and evolution.</title>
        <authorList>
            <person name="Lang D."/>
            <person name="Ullrich K.K."/>
            <person name="Murat F."/>
            <person name="Fuchs J."/>
            <person name="Jenkins J."/>
            <person name="Haas F.B."/>
            <person name="Piednoel M."/>
            <person name="Gundlach H."/>
            <person name="Van Bel M."/>
            <person name="Meyberg R."/>
            <person name="Vives C."/>
            <person name="Morata J."/>
            <person name="Symeonidi A."/>
            <person name="Hiss M."/>
            <person name="Muchero W."/>
            <person name="Kamisugi Y."/>
            <person name="Saleh O."/>
            <person name="Blanc G."/>
            <person name="Decker E.L."/>
            <person name="van Gessel N."/>
            <person name="Grimwood J."/>
            <person name="Hayes R.D."/>
            <person name="Graham S.W."/>
            <person name="Gunter L.E."/>
            <person name="McDaniel S.F."/>
            <person name="Hoernstein S.N.W."/>
            <person name="Larsson A."/>
            <person name="Li F.W."/>
            <person name="Perroud P.F."/>
            <person name="Phillips J."/>
            <person name="Ranjan P."/>
            <person name="Rokshar D.S."/>
            <person name="Rothfels C.J."/>
            <person name="Schneider L."/>
            <person name="Shu S."/>
            <person name="Stevenson D.W."/>
            <person name="Thummler F."/>
            <person name="Tillich M."/>
            <person name="Villarreal Aguilar J.C."/>
            <person name="Widiez T."/>
            <person name="Wong G.K."/>
            <person name="Wymore A."/>
            <person name="Zhang Y."/>
            <person name="Zimmer A.D."/>
            <person name="Quatrano R.S."/>
            <person name="Mayer K.F.X."/>
            <person name="Goodstein D."/>
            <person name="Casacuberta J.M."/>
            <person name="Vandepoele K."/>
            <person name="Reski R."/>
            <person name="Cuming A.C."/>
            <person name="Tuskan G.A."/>
            <person name="Maumus F."/>
            <person name="Salse J."/>
            <person name="Schmutz J."/>
            <person name="Rensing S.A."/>
        </authorList>
    </citation>
    <scope>NUCLEOTIDE SEQUENCE [LARGE SCALE GENOMIC DNA]</scope>
    <source>
        <strain evidence="8 9">cv. Gransden 2004</strain>
    </source>
</reference>
<dbReference type="Gramene" id="Pp3c21_15110V3.1">
    <property type="protein sequence ID" value="Pp3c21_15110V3.1"/>
    <property type="gene ID" value="Pp3c21_15110"/>
</dbReference>
<dbReference type="InterPro" id="IPR000679">
    <property type="entry name" value="Znf_GATA"/>
</dbReference>
<protein>
    <recommendedName>
        <fullName evidence="6">GATA-type domain-containing protein</fullName>
    </recommendedName>
</protein>
<feature type="compositionally biased region" description="Polar residues" evidence="5">
    <location>
        <begin position="228"/>
        <end position="237"/>
    </location>
</feature>
<keyword evidence="1" id="KW-0479">Metal-binding</keyword>
<dbReference type="CDD" id="cd00202">
    <property type="entry name" value="ZnF_GATA"/>
    <property type="match status" value="1"/>
</dbReference>
<keyword evidence="3" id="KW-0862">Zinc</keyword>
<dbReference type="OrthoDB" id="2162994at2759"/>
<dbReference type="GO" id="GO:0006357">
    <property type="term" value="P:regulation of transcription by RNA polymerase II"/>
    <property type="evidence" value="ECO:0000318"/>
    <property type="project" value="GO_Central"/>
</dbReference>
<dbReference type="EnsemblPlants" id="Pp3c21_15110V3.1">
    <property type="protein sequence ID" value="Pp3c21_15110V3.1"/>
    <property type="gene ID" value="Pp3c21_15110"/>
</dbReference>
<dbReference type="Proteomes" id="UP000006727">
    <property type="component" value="Chromosome 21"/>
</dbReference>
<evidence type="ECO:0000313" key="7">
    <source>
        <dbReference type="EMBL" id="PNR32080.1"/>
    </source>
</evidence>
<dbReference type="GO" id="GO:0008270">
    <property type="term" value="F:zinc ion binding"/>
    <property type="evidence" value="ECO:0007669"/>
    <property type="project" value="UniProtKB-KW"/>
</dbReference>
<evidence type="ECO:0000256" key="3">
    <source>
        <dbReference type="ARBA" id="ARBA00022833"/>
    </source>
</evidence>
<reference evidence="7 9" key="1">
    <citation type="journal article" date="2008" name="Science">
        <title>The Physcomitrella genome reveals evolutionary insights into the conquest of land by plants.</title>
        <authorList>
            <person name="Rensing S."/>
            <person name="Lang D."/>
            <person name="Zimmer A."/>
            <person name="Terry A."/>
            <person name="Salamov A."/>
            <person name="Shapiro H."/>
            <person name="Nishiyama T."/>
            <person name="Perroud P.-F."/>
            <person name="Lindquist E."/>
            <person name="Kamisugi Y."/>
            <person name="Tanahashi T."/>
            <person name="Sakakibara K."/>
            <person name="Fujita T."/>
            <person name="Oishi K."/>
            <person name="Shin-I T."/>
            <person name="Kuroki Y."/>
            <person name="Toyoda A."/>
            <person name="Suzuki Y."/>
            <person name="Hashimoto A."/>
            <person name="Yamaguchi K."/>
            <person name="Sugano A."/>
            <person name="Kohara Y."/>
            <person name="Fujiyama A."/>
            <person name="Anterola A."/>
            <person name="Aoki S."/>
            <person name="Ashton N."/>
            <person name="Barbazuk W.B."/>
            <person name="Barker E."/>
            <person name="Bennetzen J."/>
            <person name="Bezanilla M."/>
            <person name="Blankenship R."/>
            <person name="Cho S.H."/>
            <person name="Dutcher S."/>
            <person name="Estelle M."/>
            <person name="Fawcett J.A."/>
            <person name="Gundlach H."/>
            <person name="Hanada K."/>
            <person name="Heyl A."/>
            <person name="Hicks K.A."/>
            <person name="Hugh J."/>
            <person name="Lohr M."/>
            <person name="Mayer K."/>
            <person name="Melkozernov A."/>
            <person name="Murata T."/>
            <person name="Nelson D."/>
            <person name="Pils B."/>
            <person name="Prigge M."/>
            <person name="Reiss B."/>
            <person name="Renner T."/>
            <person name="Rombauts S."/>
            <person name="Rushton P."/>
            <person name="Sanderfoot A."/>
            <person name="Schween G."/>
            <person name="Shiu S.-H."/>
            <person name="Stueber K."/>
            <person name="Theodoulou F.L."/>
            <person name="Tu H."/>
            <person name="Van de Peer Y."/>
            <person name="Verrier P.J."/>
            <person name="Waters E."/>
            <person name="Wood A."/>
            <person name="Yang L."/>
            <person name="Cove D."/>
            <person name="Cuming A."/>
            <person name="Hasebe M."/>
            <person name="Lucas S."/>
            <person name="Mishler D.B."/>
            <person name="Reski R."/>
            <person name="Grigoriev I."/>
            <person name="Quatrano R.S."/>
            <person name="Boore J.L."/>
        </authorList>
    </citation>
    <scope>NUCLEOTIDE SEQUENCE [LARGE SCALE GENOMIC DNA]</scope>
    <source>
        <strain evidence="8 9">cv. Gransden 2004</strain>
    </source>
</reference>
<dbReference type="SUPFAM" id="SSF57716">
    <property type="entry name" value="Glucocorticoid receptor-like (DNA-binding domain)"/>
    <property type="match status" value="1"/>
</dbReference>
<evidence type="ECO:0000313" key="9">
    <source>
        <dbReference type="Proteomes" id="UP000006727"/>
    </source>
</evidence>
<keyword evidence="9" id="KW-1185">Reference proteome</keyword>
<dbReference type="EnsemblPlants" id="Pp3c21_15110V3.2">
    <property type="protein sequence ID" value="Pp3c21_15110V3.2"/>
    <property type="gene ID" value="Pp3c21_15110"/>
</dbReference>
<organism evidence="7">
    <name type="scientific">Physcomitrium patens</name>
    <name type="common">Spreading-leaved earth moss</name>
    <name type="synonym">Physcomitrella patens</name>
    <dbReference type="NCBI Taxonomy" id="3218"/>
    <lineage>
        <taxon>Eukaryota</taxon>
        <taxon>Viridiplantae</taxon>
        <taxon>Streptophyta</taxon>
        <taxon>Embryophyta</taxon>
        <taxon>Bryophyta</taxon>
        <taxon>Bryophytina</taxon>
        <taxon>Bryopsida</taxon>
        <taxon>Funariidae</taxon>
        <taxon>Funariales</taxon>
        <taxon>Funariaceae</taxon>
        <taxon>Physcomitrium</taxon>
    </lineage>
</organism>
<dbReference type="GO" id="GO:0005634">
    <property type="term" value="C:nucleus"/>
    <property type="evidence" value="ECO:0000318"/>
    <property type="project" value="GO_Central"/>
</dbReference>
<evidence type="ECO:0000313" key="8">
    <source>
        <dbReference type="EnsemblPlants" id="Pp3c21_15110V3.1"/>
    </source>
</evidence>
<dbReference type="PROSITE" id="PS00344">
    <property type="entry name" value="GATA_ZN_FINGER_1"/>
    <property type="match status" value="1"/>
</dbReference>
<proteinExistence type="predicted"/>
<dbReference type="EMBL" id="ABEU02000021">
    <property type="protein sequence ID" value="PNR32080.1"/>
    <property type="molecule type" value="Genomic_DNA"/>
</dbReference>
<dbReference type="InterPro" id="IPR052138">
    <property type="entry name" value="GATA_ZnFinger_Domain"/>
</dbReference>
<evidence type="ECO:0000259" key="6">
    <source>
        <dbReference type="PROSITE" id="PS50114"/>
    </source>
</evidence>
<feature type="region of interest" description="Disordered" evidence="5">
    <location>
        <begin position="225"/>
        <end position="249"/>
    </location>
</feature>
<dbReference type="SMART" id="SM00401">
    <property type="entry name" value="ZnF_GATA"/>
    <property type="match status" value="1"/>
</dbReference>
<evidence type="ECO:0000256" key="5">
    <source>
        <dbReference type="SAM" id="MobiDB-lite"/>
    </source>
</evidence>
<dbReference type="Gramene" id="Pp3c21_15110V3.2">
    <property type="protein sequence ID" value="Pp3c21_15110V3.2"/>
    <property type="gene ID" value="Pp3c21_15110"/>
</dbReference>